<dbReference type="Proteomes" id="UP000824115">
    <property type="component" value="Unassembled WGS sequence"/>
</dbReference>
<dbReference type="SUPFAM" id="SSF53901">
    <property type="entry name" value="Thiolase-like"/>
    <property type="match status" value="1"/>
</dbReference>
<keyword evidence="4" id="KW-0808">Transferase</keyword>
<feature type="domain" description="Beta-ketoacyl-[acyl-carrier-protein] synthase III N-terminal" evidence="10">
    <location>
        <begin position="102"/>
        <end position="177"/>
    </location>
</feature>
<dbReference type="EMBL" id="DXAW01000066">
    <property type="protein sequence ID" value="HIZ85525.1"/>
    <property type="molecule type" value="Genomic_DNA"/>
</dbReference>
<evidence type="ECO:0000256" key="1">
    <source>
        <dbReference type="ARBA" id="ARBA00005189"/>
    </source>
</evidence>
<keyword evidence="6" id="KW-0443">Lipid metabolism</keyword>
<evidence type="ECO:0000256" key="6">
    <source>
        <dbReference type="ARBA" id="ARBA00023098"/>
    </source>
</evidence>
<dbReference type="InterPro" id="IPR004655">
    <property type="entry name" value="FabH"/>
</dbReference>
<dbReference type="PANTHER" id="PTHR43091:SF1">
    <property type="entry name" value="BETA-KETOACYL-[ACYL-CARRIER-PROTEIN] SYNTHASE III, CHLOROPLASTIC"/>
    <property type="match status" value="1"/>
</dbReference>
<comment type="caution">
    <text evidence="11">The sequence shown here is derived from an EMBL/GenBank/DDBJ whole genome shotgun (WGS) entry which is preliminary data.</text>
</comment>
<dbReference type="NCBIfam" id="TIGR00747">
    <property type="entry name" value="fabH"/>
    <property type="match status" value="1"/>
</dbReference>
<dbReference type="PANTHER" id="PTHR43091">
    <property type="entry name" value="3-OXOACYL-[ACYL-CARRIER-PROTEIN] SYNTHASE"/>
    <property type="match status" value="1"/>
</dbReference>
<comment type="similarity">
    <text evidence="2">Belongs to the thiolase-like superfamily. FabH family.</text>
</comment>
<evidence type="ECO:0000313" key="12">
    <source>
        <dbReference type="Proteomes" id="UP000824115"/>
    </source>
</evidence>
<dbReference type="InterPro" id="IPR013751">
    <property type="entry name" value="ACP_syn_III_N"/>
</dbReference>
<keyword evidence="5" id="KW-0276">Fatty acid metabolism</keyword>
<evidence type="ECO:0000259" key="10">
    <source>
        <dbReference type="Pfam" id="PF08545"/>
    </source>
</evidence>
<accession>A0A9D2GQR7</accession>
<dbReference type="Pfam" id="PF08541">
    <property type="entry name" value="ACP_syn_III_C"/>
    <property type="match status" value="1"/>
</dbReference>
<evidence type="ECO:0000256" key="2">
    <source>
        <dbReference type="ARBA" id="ARBA00008642"/>
    </source>
</evidence>
<dbReference type="NCBIfam" id="NF006829">
    <property type="entry name" value="PRK09352.1"/>
    <property type="match status" value="1"/>
</dbReference>
<evidence type="ECO:0000259" key="9">
    <source>
        <dbReference type="Pfam" id="PF08541"/>
    </source>
</evidence>
<dbReference type="InterPro" id="IPR013747">
    <property type="entry name" value="ACP_syn_III_C"/>
</dbReference>
<proteinExistence type="inferred from homology"/>
<evidence type="ECO:0000256" key="7">
    <source>
        <dbReference type="ARBA" id="ARBA00023160"/>
    </source>
</evidence>
<sequence length="317" mass="34504">MRIIGTGSARPSLVVTNAMLENFLDTSDEWIVTRTGIHERRVISSENLEDLASTAALRAMEDAGVTPEQIDFIICSNVVNEYVTPGLGCIIQGKIGATCPTMDINCACTGFIYALDIAESYLATKDMKNILIVCAEEPSRMMNWKDRSSCILFGDAAGAAVVTKGDDLKAIRLSTHCKVEALYQKRKLQPTPFLTKEESDGGVVMNGQDVFKLAVSSSIKDIDKVLGMAGITADDIDLYVLHQANVRIIEAIQHFVKQDRSKFPVNLNKYGNVSSASIPALLDDLNRGNKLRTGEMLLLSAFGAGFTTGACILRWSK</sequence>
<evidence type="ECO:0000313" key="11">
    <source>
        <dbReference type="EMBL" id="HIZ85525.1"/>
    </source>
</evidence>
<reference evidence="11" key="1">
    <citation type="journal article" date="2021" name="PeerJ">
        <title>Extensive microbial diversity within the chicken gut microbiome revealed by metagenomics and culture.</title>
        <authorList>
            <person name="Gilroy R."/>
            <person name="Ravi A."/>
            <person name="Getino M."/>
            <person name="Pursley I."/>
            <person name="Horton D.L."/>
            <person name="Alikhan N.F."/>
            <person name="Baker D."/>
            <person name="Gharbi K."/>
            <person name="Hall N."/>
            <person name="Watson M."/>
            <person name="Adriaenssens E.M."/>
            <person name="Foster-Nyarko E."/>
            <person name="Jarju S."/>
            <person name="Secka A."/>
            <person name="Antonio M."/>
            <person name="Oren A."/>
            <person name="Chaudhuri R.R."/>
            <person name="La Ragione R."/>
            <person name="Hildebrand F."/>
            <person name="Pallen M.J."/>
        </authorList>
    </citation>
    <scope>NUCLEOTIDE SEQUENCE</scope>
    <source>
        <strain evidence="11">Gambia16-554</strain>
    </source>
</reference>
<feature type="domain" description="Beta-ketoacyl-[acyl-carrier-protein] synthase III C-terminal" evidence="9">
    <location>
        <begin position="229"/>
        <end position="315"/>
    </location>
</feature>
<evidence type="ECO:0000256" key="8">
    <source>
        <dbReference type="ARBA" id="ARBA00023268"/>
    </source>
</evidence>
<dbReference type="InterPro" id="IPR016039">
    <property type="entry name" value="Thiolase-like"/>
</dbReference>
<evidence type="ECO:0000256" key="3">
    <source>
        <dbReference type="ARBA" id="ARBA00022516"/>
    </source>
</evidence>
<gene>
    <name evidence="11" type="ORF">IAC04_03445</name>
</gene>
<dbReference type="AlphaFoldDB" id="A0A9D2GQR7"/>
<comment type="pathway">
    <text evidence="1">Lipid metabolism.</text>
</comment>
<dbReference type="GO" id="GO:0004315">
    <property type="term" value="F:3-oxoacyl-[acyl-carrier-protein] synthase activity"/>
    <property type="evidence" value="ECO:0007669"/>
    <property type="project" value="InterPro"/>
</dbReference>
<evidence type="ECO:0000256" key="5">
    <source>
        <dbReference type="ARBA" id="ARBA00022832"/>
    </source>
</evidence>
<dbReference type="Pfam" id="PF08545">
    <property type="entry name" value="ACP_syn_III"/>
    <property type="match status" value="1"/>
</dbReference>
<keyword evidence="3" id="KW-0444">Lipid biosynthesis</keyword>
<organism evidence="11 12">
    <name type="scientific">Candidatus Coprenecus stercoravium</name>
    <dbReference type="NCBI Taxonomy" id="2840735"/>
    <lineage>
        <taxon>Bacteria</taxon>
        <taxon>Pseudomonadati</taxon>
        <taxon>Bacteroidota</taxon>
        <taxon>Bacteroidia</taxon>
        <taxon>Bacteroidales</taxon>
        <taxon>Rikenellaceae</taxon>
        <taxon>Rikenellaceae incertae sedis</taxon>
        <taxon>Candidatus Coprenecus</taxon>
    </lineage>
</organism>
<dbReference type="GO" id="GO:0006633">
    <property type="term" value="P:fatty acid biosynthetic process"/>
    <property type="evidence" value="ECO:0007669"/>
    <property type="project" value="UniProtKB-KW"/>
</dbReference>
<evidence type="ECO:0000256" key="4">
    <source>
        <dbReference type="ARBA" id="ARBA00022679"/>
    </source>
</evidence>
<protein>
    <submittedName>
        <fullName evidence="11">Ketoacyl-ACP synthase III</fullName>
    </submittedName>
</protein>
<reference evidence="11" key="2">
    <citation type="submission" date="2021-04" db="EMBL/GenBank/DDBJ databases">
        <authorList>
            <person name="Gilroy R."/>
        </authorList>
    </citation>
    <scope>NUCLEOTIDE SEQUENCE</scope>
    <source>
        <strain evidence="11">Gambia16-554</strain>
    </source>
</reference>
<dbReference type="Gene3D" id="3.40.47.10">
    <property type="match status" value="1"/>
</dbReference>
<keyword evidence="7" id="KW-0275">Fatty acid biosynthesis</keyword>
<name>A0A9D2GQR7_9BACT</name>
<keyword evidence="8" id="KW-0511">Multifunctional enzyme</keyword>
<dbReference type="CDD" id="cd00830">
    <property type="entry name" value="KAS_III"/>
    <property type="match status" value="1"/>
</dbReference>